<sequence length="152" mass="16905">MLKVISCTLSVALLCGACRQKKNAVLAPEYLYEVKNQKPICSLIDNKKGNILMLYGNDVALRAANYPVTKQLPGAYYTLVTWKQKQMPGWYGTNMNGQIYTVETLKISQVAAGPLKSDYQFVPGGAYASTVARPDRNERIRFIIDQRAAVLP</sequence>
<organism evidence="1 2">
    <name type="scientific">Mucilaginibacter rubeus</name>
    <dbReference type="NCBI Taxonomy" id="2027860"/>
    <lineage>
        <taxon>Bacteria</taxon>
        <taxon>Pseudomonadati</taxon>
        <taxon>Bacteroidota</taxon>
        <taxon>Sphingobacteriia</taxon>
        <taxon>Sphingobacteriales</taxon>
        <taxon>Sphingobacteriaceae</taxon>
        <taxon>Mucilaginibacter</taxon>
    </lineage>
</organism>
<reference evidence="1" key="1">
    <citation type="submission" date="2019-08" db="EMBL/GenBank/DDBJ databases">
        <title>Comparative genome analysis confer to the adaptation heavy metal polluted environment.</title>
        <authorList>
            <person name="Li Y."/>
        </authorList>
    </citation>
    <scope>NUCLEOTIDE SEQUENCE [LARGE SCALE GENOMIC DNA]</scope>
    <source>
        <strain evidence="1">P1</strain>
    </source>
</reference>
<dbReference type="KEGG" id="mrub:DEO27_030870"/>
<keyword evidence="2" id="KW-1185">Reference proteome</keyword>
<gene>
    <name evidence="1" type="ORF">DEO27_030870</name>
</gene>
<name>A0A5C1I8N6_9SPHI</name>
<dbReference type="OrthoDB" id="674757at2"/>
<evidence type="ECO:0000313" key="1">
    <source>
        <dbReference type="EMBL" id="QEM14234.1"/>
    </source>
</evidence>
<dbReference type="AlphaFoldDB" id="A0A5C1I8N6"/>
<evidence type="ECO:0000313" key="2">
    <source>
        <dbReference type="Proteomes" id="UP000251402"/>
    </source>
</evidence>
<dbReference type="EMBL" id="CP043450">
    <property type="protein sequence ID" value="QEM14234.1"/>
    <property type="molecule type" value="Genomic_DNA"/>
</dbReference>
<accession>A0A5C1I8N6</accession>
<proteinExistence type="predicted"/>
<protein>
    <submittedName>
        <fullName evidence="1">Uncharacterized protein</fullName>
    </submittedName>
</protein>
<dbReference type="Proteomes" id="UP000251402">
    <property type="component" value="Chromosome"/>
</dbReference>
<dbReference type="RefSeq" id="WP_112573143.1">
    <property type="nucleotide sequence ID" value="NZ_CP043450.1"/>
</dbReference>